<keyword evidence="3" id="KW-1185">Reference proteome</keyword>
<dbReference type="EMBL" id="JACHYB010000001">
    <property type="protein sequence ID" value="MBB3187681.1"/>
    <property type="molecule type" value="Genomic_DNA"/>
</dbReference>
<dbReference type="InterPro" id="IPR003959">
    <property type="entry name" value="ATPase_AAA_core"/>
</dbReference>
<reference evidence="2 3" key="1">
    <citation type="submission" date="2020-08" db="EMBL/GenBank/DDBJ databases">
        <title>Genomic Encyclopedia of Type Strains, Phase IV (KMG-IV): sequencing the most valuable type-strain genomes for metagenomic binning, comparative biology and taxonomic classification.</title>
        <authorList>
            <person name="Goeker M."/>
        </authorList>
    </citation>
    <scope>NUCLEOTIDE SEQUENCE [LARGE SCALE GENOMIC DNA]</scope>
    <source>
        <strain evidence="2 3">DSM 27471</strain>
    </source>
</reference>
<feature type="domain" description="ATPase AAA-type core" evidence="1">
    <location>
        <begin position="34"/>
        <end position="259"/>
    </location>
</feature>
<dbReference type="SUPFAM" id="SSF52540">
    <property type="entry name" value="P-loop containing nucleoside triphosphate hydrolases"/>
    <property type="match status" value="1"/>
</dbReference>
<dbReference type="AlphaFoldDB" id="A0A7W5DRN4"/>
<dbReference type="RefSeq" id="WP_183413417.1">
    <property type="nucleotide sequence ID" value="NZ_JACHYB010000001.1"/>
</dbReference>
<dbReference type="GO" id="GO:0005524">
    <property type="term" value="F:ATP binding"/>
    <property type="evidence" value="ECO:0007669"/>
    <property type="project" value="InterPro"/>
</dbReference>
<proteinExistence type="predicted"/>
<dbReference type="GO" id="GO:0016887">
    <property type="term" value="F:ATP hydrolysis activity"/>
    <property type="evidence" value="ECO:0007669"/>
    <property type="project" value="InterPro"/>
</dbReference>
<comment type="caution">
    <text evidence="2">The sequence shown here is derived from an EMBL/GenBank/DDBJ whole genome shotgun (WGS) entry which is preliminary data.</text>
</comment>
<dbReference type="PANTHER" id="PTHR43581">
    <property type="entry name" value="ATP/GTP PHOSPHATASE"/>
    <property type="match status" value="1"/>
</dbReference>
<dbReference type="InterPro" id="IPR027417">
    <property type="entry name" value="P-loop_NTPase"/>
</dbReference>
<dbReference type="InterPro" id="IPR051396">
    <property type="entry name" value="Bact_Antivir_Def_Nuclease"/>
</dbReference>
<evidence type="ECO:0000313" key="2">
    <source>
        <dbReference type="EMBL" id="MBB3187681.1"/>
    </source>
</evidence>
<sequence>MKNYTLPNYHIKKIEIHNFWGLHNVIWDNLHPDVNILVGINGSGKSTLLNIVNSVFSLDKNALKKMGIETVSIECDDFSITYENNSITNTSSVQRLFTTINTFDIPVNKNKLKQDESPLTIELKQLILQTGGHSFNDYRLMATTSSSKAKEITERIKRFFSLIDTLFNYTGKQIEIDDKNNIVFKSDTGTIYLEQLSSGEKQLLLILFKVFLMDNRPYVLLMDEPEISLHISWQQDLIKILRELNPNCQLIIATHSPSLFGKGWGDKITFMEQLFQK</sequence>
<dbReference type="PANTHER" id="PTHR43581:SF2">
    <property type="entry name" value="EXCINUCLEASE ATPASE SUBUNIT"/>
    <property type="match status" value="1"/>
</dbReference>
<organism evidence="2 3">
    <name type="scientific">Microbacter margulisiae</name>
    <dbReference type="NCBI Taxonomy" id="1350067"/>
    <lineage>
        <taxon>Bacteria</taxon>
        <taxon>Pseudomonadati</taxon>
        <taxon>Bacteroidota</taxon>
        <taxon>Bacteroidia</taxon>
        <taxon>Bacteroidales</taxon>
        <taxon>Porphyromonadaceae</taxon>
        <taxon>Microbacter</taxon>
    </lineage>
</organism>
<dbReference type="CDD" id="cd00267">
    <property type="entry name" value="ABC_ATPase"/>
    <property type="match status" value="1"/>
</dbReference>
<protein>
    <submittedName>
        <fullName evidence="2">Putative ATPase</fullName>
    </submittedName>
</protein>
<evidence type="ECO:0000259" key="1">
    <source>
        <dbReference type="Pfam" id="PF13304"/>
    </source>
</evidence>
<accession>A0A7W5DRN4</accession>
<gene>
    <name evidence="2" type="ORF">FHX64_001844</name>
</gene>
<dbReference type="Pfam" id="PF13304">
    <property type="entry name" value="AAA_21"/>
    <property type="match status" value="1"/>
</dbReference>
<dbReference type="Proteomes" id="UP000544222">
    <property type="component" value="Unassembled WGS sequence"/>
</dbReference>
<evidence type="ECO:0000313" key="3">
    <source>
        <dbReference type="Proteomes" id="UP000544222"/>
    </source>
</evidence>
<dbReference type="Gene3D" id="3.40.50.300">
    <property type="entry name" value="P-loop containing nucleotide triphosphate hydrolases"/>
    <property type="match status" value="1"/>
</dbReference>
<name>A0A7W5DRN4_9PORP</name>